<dbReference type="EMBL" id="JACHGJ010000001">
    <property type="protein sequence ID" value="MBB6479296.1"/>
    <property type="molecule type" value="Genomic_DNA"/>
</dbReference>
<keyword evidence="1" id="KW-0812">Transmembrane</keyword>
<dbReference type="AlphaFoldDB" id="A0A841R629"/>
<keyword evidence="1" id="KW-1133">Transmembrane helix</keyword>
<gene>
    <name evidence="3" type="ORF">HNR50_000929</name>
</gene>
<protein>
    <submittedName>
        <fullName evidence="3">Putative membrane protein</fullName>
    </submittedName>
</protein>
<dbReference type="Proteomes" id="UP000587760">
    <property type="component" value="Unassembled WGS sequence"/>
</dbReference>
<feature type="transmembrane region" description="Helical" evidence="1">
    <location>
        <begin position="45"/>
        <end position="69"/>
    </location>
</feature>
<evidence type="ECO:0000313" key="4">
    <source>
        <dbReference type="Proteomes" id="UP000587760"/>
    </source>
</evidence>
<evidence type="ECO:0000259" key="2">
    <source>
        <dbReference type="Pfam" id="PF04536"/>
    </source>
</evidence>
<proteinExistence type="predicted"/>
<evidence type="ECO:0000313" key="3">
    <source>
        <dbReference type="EMBL" id="MBB6479296.1"/>
    </source>
</evidence>
<dbReference type="Pfam" id="PF04536">
    <property type="entry name" value="TPM_phosphatase"/>
    <property type="match status" value="1"/>
</dbReference>
<accession>A0A841R629</accession>
<organism evidence="3 4">
    <name type="scientific">Spirochaeta isovalerica</name>
    <dbReference type="NCBI Taxonomy" id="150"/>
    <lineage>
        <taxon>Bacteria</taxon>
        <taxon>Pseudomonadati</taxon>
        <taxon>Spirochaetota</taxon>
        <taxon>Spirochaetia</taxon>
        <taxon>Spirochaetales</taxon>
        <taxon>Spirochaetaceae</taxon>
        <taxon>Spirochaeta</taxon>
    </lineage>
</organism>
<feature type="domain" description="TPM" evidence="2">
    <location>
        <begin position="114"/>
        <end position="198"/>
    </location>
</feature>
<feature type="transmembrane region" description="Helical" evidence="1">
    <location>
        <begin position="81"/>
        <end position="101"/>
    </location>
</feature>
<dbReference type="Gene3D" id="3.10.310.50">
    <property type="match status" value="1"/>
</dbReference>
<evidence type="ECO:0000256" key="1">
    <source>
        <dbReference type="SAM" id="Phobius"/>
    </source>
</evidence>
<dbReference type="PANTHER" id="PTHR30373:SF8">
    <property type="entry name" value="BLL7265 PROTEIN"/>
    <property type="match status" value="1"/>
</dbReference>
<comment type="caution">
    <text evidence="3">The sequence shown here is derived from an EMBL/GenBank/DDBJ whole genome shotgun (WGS) entry which is preliminary data.</text>
</comment>
<name>A0A841R629_9SPIO</name>
<keyword evidence="1" id="KW-0472">Membrane</keyword>
<keyword evidence="4" id="KW-1185">Reference proteome</keyword>
<sequence>MKKQILSEEDNKRIAEAVSKAESKTSGEIVTAIIRESSDYAFHELLAAMFGGFIFYTVSLLSYGSIANFLERTFWSYKESWPALFIGIGTILFMGILYLLANVEGVDRLIVPASTISMKVKRRALLFFSEAGLFDTRDRTGILIFISLREKRVELLADKGINDKVDTGAWGDIVDELVGNIKHGKMVDGLVKAVESCGDRLIEHFPIKPDDENELSDQVHILED</sequence>
<dbReference type="RefSeq" id="WP_184744346.1">
    <property type="nucleotide sequence ID" value="NZ_JACHGJ010000001.1"/>
</dbReference>
<dbReference type="InterPro" id="IPR007621">
    <property type="entry name" value="TPM_dom"/>
</dbReference>
<reference evidence="3 4" key="1">
    <citation type="submission" date="2020-08" db="EMBL/GenBank/DDBJ databases">
        <title>Genomic Encyclopedia of Type Strains, Phase IV (KMG-IV): sequencing the most valuable type-strain genomes for metagenomic binning, comparative biology and taxonomic classification.</title>
        <authorList>
            <person name="Goeker M."/>
        </authorList>
    </citation>
    <scope>NUCLEOTIDE SEQUENCE [LARGE SCALE GENOMIC DNA]</scope>
    <source>
        <strain evidence="3 4">DSM 2461</strain>
    </source>
</reference>
<dbReference type="PANTHER" id="PTHR30373">
    <property type="entry name" value="UPF0603 PROTEIN YGCG"/>
    <property type="match status" value="1"/>
</dbReference>